<evidence type="ECO:0000256" key="2">
    <source>
        <dbReference type="SAM" id="Phobius"/>
    </source>
</evidence>
<comment type="caution">
    <text evidence="3">The sequence shown here is derived from an EMBL/GenBank/DDBJ whole genome shotgun (WGS) entry which is preliminary data.</text>
</comment>
<feature type="compositionally biased region" description="Pro residues" evidence="1">
    <location>
        <begin position="227"/>
        <end position="236"/>
    </location>
</feature>
<evidence type="ECO:0000256" key="1">
    <source>
        <dbReference type="SAM" id="MobiDB-lite"/>
    </source>
</evidence>
<name>A0A9P5NY40_GYMJU</name>
<feature type="compositionally biased region" description="Polar residues" evidence="1">
    <location>
        <begin position="262"/>
        <end position="283"/>
    </location>
</feature>
<dbReference type="OrthoDB" id="2563021at2759"/>
<proteinExistence type="predicted"/>
<evidence type="ECO:0000313" key="3">
    <source>
        <dbReference type="EMBL" id="KAF8907856.1"/>
    </source>
</evidence>
<feature type="compositionally biased region" description="Low complexity" evidence="1">
    <location>
        <begin position="300"/>
        <end position="317"/>
    </location>
</feature>
<feature type="transmembrane region" description="Helical" evidence="2">
    <location>
        <begin position="146"/>
        <end position="169"/>
    </location>
</feature>
<accession>A0A9P5NY40</accession>
<organism evidence="3 4">
    <name type="scientific">Gymnopilus junonius</name>
    <name type="common">Spectacular rustgill mushroom</name>
    <name type="synonym">Gymnopilus spectabilis subsp. junonius</name>
    <dbReference type="NCBI Taxonomy" id="109634"/>
    <lineage>
        <taxon>Eukaryota</taxon>
        <taxon>Fungi</taxon>
        <taxon>Dikarya</taxon>
        <taxon>Basidiomycota</taxon>
        <taxon>Agaricomycotina</taxon>
        <taxon>Agaricomycetes</taxon>
        <taxon>Agaricomycetidae</taxon>
        <taxon>Agaricales</taxon>
        <taxon>Agaricineae</taxon>
        <taxon>Hymenogastraceae</taxon>
        <taxon>Gymnopilus</taxon>
    </lineage>
</organism>
<gene>
    <name evidence="3" type="ORF">CPB84DRAFT_1767736</name>
</gene>
<evidence type="ECO:0000313" key="4">
    <source>
        <dbReference type="Proteomes" id="UP000724874"/>
    </source>
</evidence>
<dbReference type="AlphaFoldDB" id="A0A9P5NY40"/>
<sequence length="386" mass="40987">MSDVNGVSGGCQQVYTMIPNATVSSPTCQNLTAPPSLSVSAQVPLGAMSQYSYIDQCTSLFVTPTSGDPPFTMTIAPDLHPIYNITSNSRSTMDWQVALPLGFRFFISVESGDGQMWANGPLQVGGLGPNNCLAPGTVSKGLFEKIIIGTSMGGVFFGALAGILGYIIVTRTLRKRKYSPSQSYLASAYAARNNETRPLRGAPSTISYSAYSAPTVSSMPISNMPAVPLPSTPPPRSMDLPLEPVRRGHPSVRRAPLVDPFATSSETGSVMSGANSQSQSTDYPQDIKPPLPPSPGPTASLISSETTSLSSSSSNSSPRRQRPLSIQSRAPTYVTVRPSNLRETVRAVNETEDEGPTPDVPPEYGRHTTDPSLTYAPSVLSSGYRF</sequence>
<feature type="region of interest" description="Disordered" evidence="1">
    <location>
        <begin position="224"/>
        <end position="386"/>
    </location>
</feature>
<dbReference type="EMBL" id="JADNYJ010000013">
    <property type="protein sequence ID" value="KAF8907856.1"/>
    <property type="molecule type" value="Genomic_DNA"/>
</dbReference>
<feature type="compositionally biased region" description="Pro residues" evidence="1">
    <location>
        <begin position="287"/>
        <end position="296"/>
    </location>
</feature>
<keyword evidence="2" id="KW-1133">Transmembrane helix</keyword>
<dbReference type="Proteomes" id="UP000724874">
    <property type="component" value="Unassembled WGS sequence"/>
</dbReference>
<reference evidence="3" key="1">
    <citation type="submission" date="2020-11" db="EMBL/GenBank/DDBJ databases">
        <authorList>
            <consortium name="DOE Joint Genome Institute"/>
            <person name="Ahrendt S."/>
            <person name="Riley R."/>
            <person name="Andreopoulos W."/>
            <person name="LaButti K."/>
            <person name="Pangilinan J."/>
            <person name="Ruiz-duenas F.J."/>
            <person name="Barrasa J.M."/>
            <person name="Sanchez-Garcia M."/>
            <person name="Camarero S."/>
            <person name="Miyauchi S."/>
            <person name="Serrano A."/>
            <person name="Linde D."/>
            <person name="Babiker R."/>
            <person name="Drula E."/>
            <person name="Ayuso-Fernandez I."/>
            <person name="Pacheco R."/>
            <person name="Padilla G."/>
            <person name="Ferreira P."/>
            <person name="Barriuso J."/>
            <person name="Kellner H."/>
            <person name="Castanera R."/>
            <person name="Alfaro M."/>
            <person name="Ramirez L."/>
            <person name="Pisabarro A.G."/>
            <person name="Kuo A."/>
            <person name="Tritt A."/>
            <person name="Lipzen A."/>
            <person name="He G."/>
            <person name="Yan M."/>
            <person name="Ng V."/>
            <person name="Cullen D."/>
            <person name="Martin F."/>
            <person name="Rosso M.-N."/>
            <person name="Henrissat B."/>
            <person name="Hibbett D."/>
            <person name="Martinez A.T."/>
            <person name="Grigoriev I.V."/>
        </authorList>
    </citation>
    <scope>NUCLEOTIDE SEQUENCE</scope>
    <source>
        <strain evidence="3">AH 44721</strain>
    </source>
</reference>
<keyword evidence="2" id="KW-0472">Membrane</keyword>
<keyword evidence="4" id="KW-1185">Reference proteome</keyword>
<protein>
    <submittedName>
        <fullName evidence="3">Uncharacterized protein</fullName>
    </submittedName>
</protein>
<keyword evidence="2" id="KW-0812">Transmembrane</keyword>